<dbReference type="Gene3D" id="2.130.10.10">
    <property type="entry name" value="YVTN repeat-like/Quinoprotein amine dehydrogenase"/>
    <property type="match status" value="1"/>
</dbReference>
<organism evidence="1 2">
    <name type="scientific">Planococcus faecalis</name>
    <dbReference type="NCBI Taxonomy" id="1598147"/>
    <lineage>
        <taxon>Bacteria</taxon>
        <taxon>Bacillati</taxon>
        <taxon>Bacillota</taxon>
        <taxon>Bacilli</taxon>
        <taxon>Bacillales</taxon>
        <taxon>Caryophanaceae</taxon>
        <taxon>Planococcus</taxon>
    </lineage>
</organism>
<dbReference type="InterPro" id="IPR015943">
    <property type="entry name" value="WD40/YVTN_repeat-like_dom_sf"/>
</dbReference>
<dbReference type="RefSeq" id="WP_078080527.1">
    <property type="nucleotide sequence ID" value="NZ_CP019401.1"/>
</dbReference>
<dbReference type="CDD" id="cd15482">
    <property type="entry name" value="Sialidase_non-viral"/>
    <property type="match status" value="1"/>
</dbReference>
<evidence type="ECO:0000313" key="1">
    <source>
        <dbReference type="EMBL" id="AQU79703.1"/>
    </source>
</evidence>
<reference evidence="1 2" key="1">
    <citation type="submission" date="2017-01" db="EMBL/GenBank/DDBJ databases">
        <title>Planococcus faecalis genome complete sequence.</title>
        <authorList>
            <person name="Lee P.C."/>
        </authorList>
    </citation>
    <scope>NUCLEOTIDE SEQUENCE [LARGE SCALE GENOMIC DNA]</scope>
    <source>
        <strain evidence="1 2">AJ003</strain>
    </source>
</reference>
<sequence length="402" mass="44886">MKSPNFKINGINTEDILNVKVVNEPPVTEKMNLPDPILPLNLPVNTKVQNTNGVLIRHLTKEGVLYGVRDADSRIFKSVDFGGNWIPVLSTANPEFDRRASHIHKFDNGKLLAITDFGGRVHLSDINEENFEMKYEFNTAVASVFGVDIHGDTVLVAGYGGGVNYNKCFMSKDCGETWEIILQHPDPTVSHFHDIRYDPYEGIIWASSGDYGVNDNIFYSNDLGNTWQTTYGLPDLNVRITAIIPLPKCVLFISDTNGSMFVWRYDRLPGGTQGNQVFPYKAWYSKRGIDLDKSDFVGSKPAISYGANSSAFFGWHCYSLGSDVIPANVFATKDGYSFTPIWQSDNLMNAYSVDYVDGGLMGVFGPTNKNELVAFYTEANKDDKTLLPERYAVKLEFPGWGQ</sequence>
<proteinExistence type="predicted"/>
<gene>
    <name evidence="1" type="ORF">AJGP001_10705</name>
</gene>
<keyword evidence="2" id="KW-1185">Reference proteome</keyword>
<protein>
    <recommendedName>
        <fullName evidence="3">Glycosyl hydrolase</fullName>
    </recommendedName>
</protein>
<evidence type="ECO:0000313" key="2">
    <source>
        <dbReference type="Proteomes" id="UP000189661"/>
    </source>
</evidence>
<dbReference type="SUPFAM" id="SSF110296">
    <property type="entry name" value="Oligoxyloglucan reducing end-specific cellobiohydrolase"/>
    <property type="match status" value="1"/>
</dbReference>
<evidence type="ECO:0008006" key="3">
    <source>
        <dbReference type="Google" id="ProtNLM"/>
    </source>
</evidence>
<name>A0ABN4XMH6_9BACL</name>
<accession>A0ABN4XMH6</accession>
<dbReference type="Proteomes" id="UP000189661">
    <property type="component" value="Chromosome"/>
</dbReference>
<dbReference type="EMBL" id="CP019401">
    <property type="protein sequence ID" value="AQU79703.1"/>
    <property type="molecule type" value="Genomic_DNA"/>
</dbReference>